<evidence type="ECO:0000256" key="5">
    <source>
        <dbReference type="ARBA" id="ARBA00023136"/>
    </source>
</evidence>
<dbReference type="GO" id="GO:0012505">
    <property type="term" value="C:endomembrane system"/>
    <property type="evidence" value="ECO:0007669"/>
    <property type="project" value="TreeGrafter"/>
</dbReference>
<proteinExistence type="inferred from homology"/>
<dbReference type="OrthoDB" id="21458at2759"/>
<dbReference type="GO" id="GO:0008104">
    <property type="term" value="P:intracellular protein localization"/>
    <property type="evidence" value="ECO:0007669"/>
    <property type="project" value="TreeGrafter"/>
</dbReference>
<accession>A0A5A7PBG7</accession>
<evidence type="ECO:0000256" key="7">
    <source>
        <dbReference type="SAM" id="Phobius"/>
    </source>
</evidence>
<dbReference type="AlphaFoldDB" id="A0A5A7PBG7"/>
<evidence type="ECO:0000256" key="1">
    <source>
        <dbReference type="ARBA" id="ARBA00004370"/>
    </source>
</evidence>
<evidence type="ECO:0000313" key="9">
    <source>
        <dbReference type="Proteomes" id="UP000325081"/>
    </source>
</evidence>
<organism evidence="8 9">
    <name type="scientific">Striga asiatica</name>
    <name type="common">Asiatic witchweed</name>
    <name type="synonym">Buchnera asiatica</name>
    <dbReference type="NCBI Taxonomy" id="4170"/>
    <lineage>
        <taxon>Eukaryota</taxon>
        <taxon>Viridiplantae</taxon>
        <taxon>Streptophyta</taxon>
        <taxon>Embryophyta</taxon>
        <taxon>Tracheophyta</taxon>
        <taxon>Spermatophyta</taxon>
        <taxon>Magnoliopsida</taxon>
        <taxon>eudicotyledons</taxon>
        <taxon>Gunneridae</taxon>
        <taxon>Pentapetalae</taxon>
        <taxon>asterids</taxon>
        <taxon>lamiids</taxon>
        <taxon>Lamiales</taxon>
        <taxon>Orobanchaceae</taxon>
        <taxon>Buchnereae</taxon>
        <taxon>Striga</taxon>
    </lineage>
</organism>
<dbReference type="EMBL" id="BKCP01004294">
    <property type="protein sequence ID" value="GER30022.1"/>
    <property type="molecule type" value="Genomic_DNA"/>
</dbReference>
<dbReference type="PANTHER" id="PTHR33966">
    <property type="entry name" value="PROTEIN ODR-4 HOMOLOG"/>
    <property type="match status" value="1"/>
</dbReference>
<keyword evidence="3 7" id="KW-0812">Transmembrane</keyword>
<keyword evidence="4 7" id="KW-1133">Transmembrane helix</keyword>
<evidence type="ECO:0000313" key="8">
    <source>
        <dbReference type="EMBL" id="GER30022.1"/>
    </source>
</evidence>
<keyword evidence="5 7" id="KW-0472">Membrane</keyword>
<sequence>MVKAVIGDETRLKFAENRLASSVLHSQVGLVLGKLNPKLDRGFVYDLVPTPPNDGGEPPCSVIDGPGESSNIKKKNTSKSKSQLESSALWIDQEWVSEHARQVLSMIPFGISATFLLVSRMLLGGVKVVGIYIWVNEGLFKNSTITLCQTVKGVAEAASLLMTGCSGGLLVHISSSPLRCSKEHIFPDLNLCFRWTCKSCSLAANITSSTLRPCDFRMGKVLGSLQTFRCSYNFDLRLPVTHEAGGDIRRFSDVLRDEMMVHAKELTVAKALIDGKLVAEDDHSVPGDFHEVEFLLPLLQEMYIEACNKKEVLGVLHFKGSVCSLSYLNAKESVSQALLDIKEDITRSLQSRLEIMCDEAERYLESVKQDGQEPNIHTPVDKPDPRVDLLVQSKQCNLSFPRRVFVPWLEGTYICDYILPSETMEALQDHCVELTSTEFPEDSSEILEPESEAPIVKVSANKKTFWAIATDYSSTAISDNSVSKSKEIRSDNSWESMDLKTVISILVPSLAILVWLVFHILGIE</sequence>
<dbReference type="PANTHER" id="PTHR33966:SF1">
    <property type="entry name" value="PROTEIN ODR-4 HOMOLOG"/>
    <property type="match status" value="1"/>
</dbReference>
<dbReference type="InterPro" id="IPR029454">
    <property type="entry name" value="ODR-4-like"/>
</dbReference>
<protein>
    <submittedName>
        <fullName evidence="8">Oxidoreductase</fullName>
    </submittedName>
</protein>
<reference evidence="9" key="1">
    <citation type="journal article" date="2019" name="Curr. Biol.">
        <title>Genome Sequence of Striga asiatica Provides Insight into the Evolution of Plant Parasitism.</title>
        <authorList>
            <person name="Yoshida S."/>
            <person name="Kim S."/>
            <person name="Wafula E.K."/>
            <person name="Tanskanen J."/>
            <person name="Kim Y.M."/>
            <person name="Honaas L."/>
            <person name="Yang Z."/>
            <person name="Spallek T."/>
            <person name="Conn C.E."/>
            <person name="Ichihashi Y."/>
            <person name="Cheong K."/>
            <person name="Cui S."/>
            <person name="Der J.P."/>
            <person name="Gundlach H."/>
            <person name="Jiao Y."/>
            <person name="Hori C."/>
            <person name="Ishida J.K."/>
            <person name="Kasahara H."/>
            <person name="Kiba T."/>
            <person name="Kim M.S."/>
            <person name="Koo N."/>
            <person name="Laohavisit A."/>
            <person name="Lee Y.H."/>
            <person name="Lumba S."/>
            <person name="McCourt P."/>
            <person name="Mortimer J.C."/>
            <person name="Mutuku J.M."/>
            <person name="Nomura T."/>
            <person name="Sasaki-Sekimoto Y."/>
            <person name="Seto Y."/>
            <person name="Wang Y."/>
            <person name="Wakatake T."/>
            <person name="Sakakibara H."/>
            <person name="Demura T."/>
            <person name="Yamaguchi S."/>
            <person name="Yoneyama K."/>
            <person name="Manabe R.I."/>
            <person name="Nelson D.C."/>
            <person name="Schulman A.H."/>
            <person name="Timko M.P."/>
            <person name="dePamphilis C.W."/>
            <person name="Choi D."/>
            <person name="Shirasu K."/>
        </authorList>
    </citation>
    <scope>NUCLEOTIDE SEQUENCE [LARGE SCALE GENOMIC DNA]</scope>
    <source>
        <strain evidence="9">cv. UVA1</strain>
    </source>
</reference>
<gene>
    <name evidence="8" type="ORF">STAS_05933</name>
</gene>
<evidence type="ECO:0000256" key="3">
    <source>
        <dbReference type="ARBA" id="ARBA00022692"/>
    </source>
</evidence>
<feature type="region of interest" description="Disordered" evidence="6">
    <location>
        <begin position="50"/>
        <end position="78"/>
    </location>
</feature>
<comment type="subcellular location">
    <subcellularLocation>
        <location evidence="1">Membrane</location>
    </subcellularLocation>
</comment>
<comment type="caution">
    <text evidence="8">The sequence shown here is derived from an EMBL/GenBank/DDBJ whole genome shotgun (WGS) entry which is preliminary data.</text>
</comment>
<keyword evidence="9" id="KW-1185">Reference proteome</keyword>
<evidence type="ECO:0000256" key="2">
    <source>
        <dbReference type="ARBA" id="ARBA00010131"/>
    </source>
</evidence>
<dbReference type="Proteomes" id="UP000325081">
    <property type="component" value="Unassembled WGS sequence"/>
</dbReference>
<name>A0A5A7PBG7_STRAF</name>
<dbReference type="Pfam" id="PF14778">
    <property type="entry name" value="ODR4-like"/>
    <property type="match status" value="2"/>
</dbReference>
<evidence type="ECO:0000256" key="6">
    <source>
        <dbReference type="SAM" id="MobiDB-lite"/>
    </source>
</evidence>
<comment type="similarity">
    <text evidence="2">Belongs to the ODR-4 family.</text>
</comment>
<dbReference type="GO" id="GO:0016020">
    <property type="term" value="C:membrane"/>
    <property type="evidence" value="ECO:0007669"/>
    <property type="project" value="UniProtKB-SubCell"/>
</dbReference>
<evidence type="ECO:0000256" key="4">
    <source>
        <dbReference type="ARBA" id="ARBA00022989"/>
    </source>
</evidence>
<feature type="transmembrane region" description="Helical" evidence="7">
    <location>
        <begin position="502"/>
        <end position="523"/>
    </location>
</feature>